<dbReference type="EMBL" id="JBCFQK010000037">
    <property type="protein sequence ID" value="MFA9195895.1"/>
    <property type="molecule type" value="Genomic_DNA"/>
</dbReference>
<organism evidence="1 2">
    <name type="scientific">Flavobacterium magnesitis</name>
    <dbReference type="NCBI Taxonomy" id="3138077"/>
    <lineage>
        <taxon>Bacteria</taxon>
        <taxon>Pseudomonadati</taxon>
        <taxon>Bacteroidota</taxon>
        <taxon>Flavobacteriia</taxon>
        <taxon>Flavobacteriales</taxon>
        <taxon>Flavobacteriaceae</taxon>
        <taxon>Flavobacterium</taxon>
    </lineage>
</organism>
<evidence type="ECO:0000313" key="1">
    <source>
        <dbReference type="EMBL" id="MFA9195895.1"/>
    </source>
</evidence>
<reference evidence="1 2" key="1">
    <citation type="submission" date="2024-04" db="EMBL/GenBank/DDBJ databases">
        <title>New Clade of Flavobacterium.</title>
        <authorList>
            <person name="Matos L."/>
            <person name="Proenca D.N."/>
            <person name="Fransisco R.M."/>
            <person name="Chung A.P."/>
            <person name="Maccario L."/>
            <person name="Sorensen S.J."/>
            <person name="Morais P.V."/>
        </authorList>
    </citation>
    <scope>NUCLEOTIDE SEQUENCE [LARGE SCALE GENOMIC DNA]</scope>
    <source>
        <strain evidence="1 2">FBOR7N2.3</strain>
    </source>
</reference>
<gene>
    <name evidence="1" type="ORF">AAGV33_15910</name>
</gene>
<feature type="non-terminal residue" evidence="1">
    <location>
        <position position="422"/>
    </location>
</feature>
<proteinExistence type="predicted"/>
<dbReference type="RefSeq" id="WP_373393334.1">
    <property type="nucleotide sequence ID" value="NZ_JBCFQK010000037.1"/>
</dbReference>
<dbReference type="InterPro" id="IPR052918">
    <property type="entry name" value="Motility_Chemotaxis_Reg"/>
</dbReference>
<evidence type="ECO:0000313" key="2">
    <source>
        <dbReference type="Proteomes" id="UP001574170"/>
    </source>
</evidence>
<sequence length="422" mass="47542">MISILNKITIKALLLLFTLTFSFVCRGQDFQWVKQIKGVYHDYDEFAKSSDIDNEGNSYTVGTTSSPYFDLNPTIQGIEIIDNSSIQNFTGTYIIKVDSDGNYLWGKTFGNVKRGDQAIGVKIGTDGNIYVLLILQELNSTNVGIMDSFFTIIKIAPNGNIISTKKIQQNYGYNNNMYAYSFDLDNQNNIFISGYFTGNITLSSSIPDLKLNSNGVDYFLLKINSSNYDINWVKQFNLNYNTYSKIIIRPDGNINVLLNIGDIYSIYNINQTDGTTIWKKDFENQTIRNFHVSEFGIQLLCDKAYHNTVDVDPSTLVKTISGHSAYIIFLDLDGNFIDVKEFIKPPDGDIAFTSASTDNNGNYFFGGQFKGLIDLDSSDNFFNLSSSGYDGEAFYLKLDSNRKFEGAIKLGDENPKTNFYNN</sequence>
<dbReference type="Proteomes" id="UP001574170">
    <property type="component" value="Unassembled WGS sequence"/>
</dbReference>
<accession>A0ABV4TP40</accession>
<keyword evidence="2" id="KW-1185">Reference proteome</keyword>
<protein>
    <submittedName>
        <fullName evidence="1">Uncharacterized protein</fullName>
    </submittedName>
</protein>
<name>A0ABV4TP40_9FLAO</name>
<dbReference type="PANTHER" id="PTHR35580:SF1">
    <property type="entry name" value="PHYTASE-LIKE DOMAIN-CONTAINING PROTEIN"/>
    <property type="match status" value="1"/>
</dbReference>
<dbReference type="PANTHER" id="PTHR35580">
    <property type="entry name" value="CELL SURFACE GLYCOPROTEIN (S-LAYER PROTEIN)-LIKE PROTEIN"/>
    <property type="match status" value="1"/>
</dbReference>
<comment type="caution">
    <text evidence="1">The sequence shown here is derived from an EMBL/GenBank/DDBJ whole genome shotgun (WGS) entry which is preliminary data.</text>
</comment>